<sequence length="196" mass="21507">MTRSGHWHIQQIILVTLIGIVCGVVYQYGVNSLYNVCKVLVGPTGLSPFVDNVFAGLWFIAAPLSIYFVPAIGSATIGETLAALVEMFLGGQWGALTLAYGIVQGAGNEFGFFPNNYKTFTWLSCILGAIGAAVLSFIWDYFVSGYNHYGVVMLLLLLMTRIVSSIILDGVLVKLITLQFDSVWKKKQRLLSKNRT</sequence>
<feature type="transmembrane region" description="Helical" evidence="1">
    <location>
        <begin position="49"/>
        <end position="69"/>
    </location>
</feature>
<gene>
    <name evidence="2" type="ORF">GQR93_07840</name>
</gene>
<accession>A0A6P1E8M7</accession>
<proteinExistence type="predicted"/>
<feature type="transmembrane region" description="Helical" evidence="1">
    <location>
        <begin position="149"/>
        <end position="168"/>
    </location>
</feature>
<evidence type="ECO:0008006" key="4">
    <source>
        <dbReference type="Google" id="ProtNLM"/>
    </source>
</evidence>
<protein>
    <recommendedName>
        <fullName evidence="4">HMP/thiamine permease protein YkoE</fullName>
    </recommendedName>
</protein>
<dbReference type="Pfam" id="PF09819">
    <property type="entry name" value="ABC_cobalt"/>
    <property type="match status" value="1"/>
</dbReference>
<dbReference type="Proteomes" id="UP000465035">
    <property type="component" value="Chromosome"/>
</dbReference>
<evidence type="ECO:0000256" key="1">
    <source>
        <dbReference type="SAM" id="Phobius"/>
    </source>
</evidence>
<dbReference type="EMBL" id="CP047121">
    <property type="protein sequence ID" value="QHB52102.1"/>
    <property type="molecule type" value="Genomic_DNA"/>
</dbReference>
<feature type="transmembrane region" description="Helical" evidence="1">
    <location>
        <begin position="81"/>
        <end position="100"/>
    </location>
</feature>
<dbReference type="InterPro" id="IPR017195">
    <property type="entry name" value="ABC_thiamin-permease_prd"/>
</dbReference>
<organism evidence="2 3">
    <name type="scientific">Lentilactobacillus hilgardii</name>
    <name type="common">Lactobacillus hilgardii</name>
    <dbReference type="NCBI Taxonomy" id="1588"/>
    <lineage>
        <taxon>Bacteria</taxon>
        <taxon>Bacillati</taxon>
        <taxon>Bacillota</taxon>
        <taxon>Bacilli</taxon>
        <taxon>Lactobacillales</taxon>
        <taxon>Lactobacillaceae</taxon>
        <taxon>Lentilactobacillus</taxon>
    </lineage>
</organism>
<keyword evidence="1" id="KW-0812">Transmembrane</keyword>
<dbReference type="PIRSF" id="PIRSF037394">
    <property type="entry name" value="ABC_thiamine-permease_YkoE_prd"/>
    <property type="match status" value="1"/>
</dbReference>
<evidence type="ECO:0000313" key="2">
    <source>
        <dbReference type="EMBL" id="QHB52102.1"/>
    </source>
</evidence>
<reference evidence="2 3" key="1">
    <citation type="submission" date="2019-12" db="EMBL/GenBank/DDBJ databases">
        <title>Lactobacillus hilgardii FLUB.</title>
        <authorList>
            <person name="Gustaw K."/>
        </authorList>
    </citation>
    <scope>NUCLEOTIDE SEQUENCE [LARGE SCALE GENOMIC DNA]</scope>
    <source>
        <strain evidence="2 3">FLUB</strain>
    </source>
</reference>
<dbReference type="AlphaFoldDB" id="A0A6P1E8M7"/>
<evidence type="ECO:0000313" key="3">
    <source>
        <dbReference type="Proteomes" id="UP000465035"/>
    </source>
</evidence>
<feature type="transmembrane region" description="Helical" evidence="1">
    <location>
        <begin position="120"/>
        <end position="142"/>
    </location>
</feature>
<feature type="transmembrane region" description="Helical" evidence="1">
    <location>
        <begin position="12"/>
        <end position="29"/>
    </location>
</feature>
<name>A0A6P1E8M7_LENHI</name>
<keyword evidence="1" id="KW-0472">Membrane</keyword>
<keyword evidence="1" id="KW-1133">Transmembrane helix</keyword>
<dbReference type="SMR" id="A0A6P1E8M7"/>